<dbReference type="EMBL" id="BAAAPY010000005">
    <property type="protein sequence ID" value="GAA2077702.1"/>
    <property type="molecule type" value="Genomic_DNA"/>
</dbReference>
<dbReference type="PROSITE" id="PS51257">
    <property type="entry name" value="PROKAR_LIPOPROTEIN"/>
    <property type="match status" value="1"/>
</dbReference>
<name>A0ABN2W2L7_9ACTN</name>
<feature type="signal peptide" evidence="2">
    <location>
        <begin position="1"/>
        <end position="24"/>
    </location>
</feature>
<organism evidence="3 4">
    <name type="scientific">Aeromicrobium halocynthiae</name>
    <dbReference type="NCBI Taxonomy" id="560557"/>
    <lineage>
        <taxon>Bacteria</taxon>
        <taxon>Bacillati</taxon>
        <taxon>Actinomycetota</taxon>
        <taxon>Actinomycetes</taxon>
        <taxon>Propionibacteriales</taxon>
        <taxon>Nocardioidaceae</taxon>
        <taxon>Aeromicrobium</taxon>
    </lineage>
</organism>
<sequence length="156" mass="15585">MPAMKALLAPATALLLLTACTADVEDPADEGTTTQPPGEQTGTAPATVPGGDGEGDVELTIAGQELSGDDWLISCGELDGALTFIGTAQPLQTVQLTADPSGPVQILTVSGEDFGPYSSDVLGTGTVTAEVTESGFVLSGEFEQGGEVDGTLTCPA</sequence>
<evidence type="ECO:0000313" key="4">
    <source>
        <dbReference type="Proteomes" id="UP001501480"/>
    </source>
</evidence>
<feature type="region of interest" description="Disordered" evidence="1">
    <location>
        <begin position="26"/>
        <end position="57"/>
    </location>
</feature>
<protein>
    <recommendedName>
        <fullName evidence="5">Lipoprotein antigen</fullName>
    </recommendedName>
</protein>
<dbReference type="Proteomes" id="UP001501480">
    <property type="component" value="Unassembled WGS sequence"/>
</dbReference>
<reference evidence="3 4" key="1">
    <citation type="journal article" date="2019" name="Int. J. Syst. Evol. Microbiol.">
        <title>The Global Catalogue of Microorganisms (GCM) 10K type strain sequencing project: providing services to taxonomists for standard genome sequencing and annotation.</title>
        <authorList>
            <consortium name="The Broad Institute Genomics Platform"/>
            <consortium name="The Broad Institute Genome Sequencing Center for Infectious Disease"/>
            <person name="Wu L."/>
            <person name="Ma J."/>
        </authorList>
    </citation>
    <scope>NUCLEOTIDE SEQUENCE [LARGE SCALE GENOMIC DNA]</scope>
    <source>
        <strain evidence="3 4">JCM 15749</strain>
    </source>
</reference>
<evidence type="ECO:0000256" key="1">
    <source>
        <dbReference type="SAM" id="MobiDB-lite"/>
    </source>
</evidence>
<keyword evidence="4" id="KW-1185">Reference proteome</keyword>
<keyword evidence="2" id="KW-0732">Signal</keyword>
<evidence type="ECO:0000256" key="2">
    <source>
        <dbReference type="SAM" id="SignalP"/>
    </source>
</evidence>
<evidence type="ECO:0000313" key="3">
    <source>
        <dbReference type="EMBL" id="GAA2077702.1"/>
    </source>
</evidence>
<comment type="caution">
    <text evidence="3">The sequence shown here is derived from an EMBL/GenBank/DDBJ whole genome shotgun (WGS) entry which is preliminary data.</text>
</comment>
<proteinExistence type="predicted"/>
<feature type="chain" id="PRO_5045272197" description="Lipoprotein antigen" evidence="2">
    <location>
        <begin position="25"/>
        <end position="156"/>
    </location>
</feature>
<evidence type="ECO:0008006" key="5">
    <source>
        <dbReference type="Google" id="ProtNLM"/>
    </source>
</evidence>
<gene>
    <name evidence="3" type="ORF">GCM10009821_16690</name>
</gene>
<feature type="compositionally biased region" description="Low complexity" evidence="1">
    <location>
        <begin position="30"/>
        <end position="43"/>
    </location>
</feature>
<accession>A0ABN2W2L7</accession>